<accession>A0A023F860</accession>
<dbReference type="EMBL" id="GBBI01001275">
    <property type="protein sequence ID" value="JAC17437.1"/>
    <property type="molecule type" value="mRNA"/>
</dbReference>
<dbReference type="GO" id="GO:0101006">
    <property type="term" value="F:protein histidine phosphatase activity"/>
    <property type="evidence" value="ECO:0007669"/>
    <property type="project" value="TreeGrafter"/>
</dbReference>
<dbReference type="Gene3D" id="3.50.20.20">
    <property type="entry name" value="Janus/Ocnus"/>
    <property type="match status" value="1"/>
</dbReference>
<reference evidence="8" key="1">
    <citation type="journal article" date="2014" name="PLoS Negl. Trop. Dis.">
        <title>An updated insight into the Sialotranscriptome of Triatoma infestans: developmental stage and geographic variations.</title>
        <authorList>
            <person name="Schwarz A."/>
            <person name="Medrano-Mercado N."/>
            <person name="Schaub G.A."/>
            <person name="Struchiner C.J."/>
            <person name="Bargues M.D."/>
            <person name="Levy M.Z."/>
            <person name="Ribeiro J.M."/>
        </authorList>
    </citation>
    <scope>NUCLEOTIDE SEQUENCE</scope>
    <source>
        <strain evidence="8">Chile</strain>
        <tissue evidence="8">Salivary glands</tissue>
    </source>
</reference>
<proteinExistence type="evidence at transcript level"/>
<dbReference type="InterPro" id="IPR038596">
    <property type="entry name" value="Janus_sf"/>
</dbReference>
<evidence type="ECO:0000256" key="1">
    <source>
        <dbReference type="ARBA" id="ARBA00002508"/>
    </source>
</evidence>
<protein>
    <recommendedName>
        <fullName evidence="5">Sex-regulated protein janus-A</fullName>
    </recommendedName>
</protein>
<evidence type="ECO:0000256" key="6">
    <source>
        <dbReference type="PIRSR" id="PIRSR607702-1"/>
    </source>
</evidence>
<keyword evidence="3" id="KW-0221">Differentiation</keyword>
<dbReference type="GO" id="GO:0030154">
    <property type="term" value="P:cell differentiation"/>
    <property type="evidence" value="ECO:0007669"/>
    <property type="project" value="UniProtKB-KW"/>
</dbReference>
<dbReference type="InterPro" id="IPR007702">
    <property type="entry name" value="Janus"/>
</dbReference>
<organism evidence="8">
    <name type="scientific">Triatoma infestans</name>
    <name type="common">Assassin bug</name>
    <dbReference type="NCBI Taxonomy" id="30076"/>
    <lineage>
        <taxon>Eukaryota</taxon>
        <taxon>Metazoa</taxon>
        <taxon>Ecdysozoa</taxon>
        <taxon>Arthropoda</taxon>
        <taxon>Hexapoda</taxon>
        <taxon>Insecta</taxon>
        <taxon>Pterygota</taxon>
        <taxon>Neoptera</taxon>
        <taxon>Paraneoptera</taxon>
        <taxon>Hemiptera</taxon>
        <taxon>Heteroptera</taxon>
        <taxon>Panheteroptera</taxon>
        <taxon>Cimicomorpha</taxon>
        <taxon>Reduviidae</taxon>
        <taxon>Triatominae</taxon>
        <taxon>Triatoma</taxon>
    </lineage>
</organism>
<dbReference type="SUPFAM" id="SSF143724">
    <property type="entry name" value="PHP14-like"/>
    <property type="match status" value="1"/>
</dbReference>
<dbReference type="PANTHER" id="PTHR12258">
    <property type="entry name" value="JANUS-A/JANUS-B"/>
    <property type="match status" value="1"/>
</dbReference>
<dbReference type="AlphaFoldDB" id="A0A023F860"/>
<keyword evidence="4" id="KW-0726">Sexual differentiation</keyword>
<feature type="active site" description="Proton acceptor" evidence="6">
    <location>
        <position position="52"/>
    </location>
</feature>
<comment type="function">
    <text evidence="1">JanA and janB regulate somatic sex differentiation.</text>
</comment>
<name>A0A023F860_TRIIF</name>
<evidence type="ECO:0000256" key="3">
    <source>
        <dbReference type="ARBA" id="ARBA00022782"/>
    </source>
</evidence>
<dbReference type="FunFam" id="3.50.20.20:FF:000001">
    <property type="entry name" value="14 kDa phosphohistidine phosphatase"/>
    <property type="match status" value="1"/>
</dbReference>
<evidence type="ECO:0000256" key="4">
    <source>
        <dbReference type="ARBA" id="ARBA00022928"/>
    </source>
</evidence>
<evidence type="ECO:0000313" key="8">
    <source>
        <dbReference type="EMBL" id="JAC17437.1"/>
    </source>
</evidence>
<evidence type="ECO:0000256" key="5">
    <source>
        <dbReference type="ARBA" id="ARBA00068494"/>
    </source>
</evidence>
<dbReference type="GO" id="GO:0007548">
    <property type="term" value="P:sex differentiation"/>
    <property type="evidence" value="ECO:0007669"/>
    <property type="project" value="UniProtKB-KW"/>
</dbReference>
<dbReference type="PANTHER" id="PTHR12258:SF5">
    <property type="entry name" value="BCDNA.GH02250-RELATED"/>
    <property type="match status" value="1"/>
</dbReference>
<feature type="binding site" evidence="7">
    <location>
        <position position="21"/>
    </location>
    <ligand>
        <name>substrate</name>
    </ligand>
</feature>
<dbReference type="Pfam" id="PF05005">
    <property type="entry name" value="Ocnus"/>
    <property type="match status" value="1"/>
</dbReference>
<evidence type="ECO:0000256" key="7">
    <source>
        <dbReference type="PIRSR" id="PIRSR607702-2"/>
    </source>
</evidence>
<evidence type="ECO:0000256" key="2">
    <source>
        <dbReference type="ARBA" id="ARBA00010971"/>
    </source>
</evidence>
<sequence length="124" mass="13892">MCSELLNSVPDVEIDPEGTFKYVLIRVYAPQTKDGNEPSKMIVRGNARGPYHADIYDETVQKLTKLKLDTECVGGGRIQHSPQDKCIKVYGYSQGFGKADHELTASLLKIAYPEYNVTWSDDGY</sequence>
<comment type="similarity">
    <text evidence="2">Belongs to the janus family.</text>
</comment>
<dbReference type="GO" id="GO:0005829">
    <property type="term" value="C:cytosol"/>
    <property type="evidence" value="ECO:0007669"/>
    <property type="project" value="TreeGrafter"/>
</dbReference>